<reference evidence="2 3" key="1">
    <citation type="submission" date="2018-06" db="EMBL/GenBank/DDBJ databases">
        <title>Natronomonas sp. F16-60 a new haloarchaeon isolated from a solar saltern of Isla Cristina, Huelva, Spain.</title>
        <authorList>
            <person name="Duran-Viseras A."/>
            <person name="Sanchez-Porro C."/>
            <person name="Ventosa A."/>
        </authorList>
    </citation>
    <scope>NUCLEOTIDE SEQUENCE [LARGE SCALE GENOMIC DNA]</scope>
    <source>
        <strain evidence="2 3">F16-60</strain>
    </source>
</reference>
<comment type="caution">
    <text evidence="2">The sequence shown here is derived from an EMBL/GenBank/DDBJ whole genome shotgun (WGS) entry which is preliminary data.</text>
</comment>
<keyword evidence="3" id="KW-1185">Reference proteome</keyword>
<dbReference type="EMBL" id="QMDX01000006">
    <property type="protein sequence ID" value="TSD13684.1"/>
    <property type="molecule type" value="Genomic_DNA"/>
</dbReference>
<evidence type="ECO:0000313" key="3">
    <source>
        <dbReference type="Proteomes" id="UP000319894"/>
    </source>
</evidence>
<dbReference type="AlphaFoldDB" id="A0A554N8H0"/>
<feature type="domain" description="Hydroxymethylglutaryl-CoA reductase-like" evidence="1">
    <location>
        <begin position="7"/>
        <end position="120"/>
    </location>
</feature>
<proteinExistence type="predicted"/>
<dbReference type="Proteomes" id="UP000319894">
    <property type="component" value="Unassembled WGS sequence"/>
</dbReference>
<dbReference type="RefSeq" id="WP_144262207.1">
    <property type="nucleotide sequence ID" value="NZ_QMDX01000006.1"/>
</dbReference>
<evidence type="ECO:0000313" key="2">
    <source>
        <dbReference type="EMBL" id="TSD13684.1"/>
    </source>
</evidence>
<sequence length="288" mass="31798">MSVQQYLERLFTWESLENTDRGVEFELKNRLVEAELHGVAGGSLDGTDVDAAAITLELPDGTLMDATDASAEDPIPFDLAETVQVVLDAPRLRRGTHTVGVRMEIEGWGTVGFETDDDITDADLLDVDPADYTVAELEALIPDLRDPLELERLREREREGKARKTAVEAIEERLETAREAAPDEDEIEYGAGNASSGGSVVEELLVDILESPQRVTVYLTARRLQPATPEQVAGRTLFSEATVEETLGDFEMDGLAERDDAGAYEMVSPVAVLRKRQRRLWNVLSRGL</sequence>
<organism evidence="2 3">
    <name type="scientific">Haloglomus irregulare</name>
    <dbReference type="NCBI Taxonomy" id="2234134"/>
    <lineage>
        <taxon>Archaea</taxon>
        <taxon>Methanobacteriati</taxon>
        <taxon>Methanobacteriota</taxon>
        <taxon>Stenosarchaea group</taxon>
        <taxon>Halobacteria</taxon>
        <taxon>Halobacteriales</taxon>
        <taxon>Natronomonadaceae</taxon>
        <taxon>Haloglomus</taxon>
    </lineage>
</organism>
<name>A0A554N8H0_9EURY</name>
<dbReference type="InterPro" id="IPR057868">
    <property type="entry name" value="HMG-CoA"/>
</dbReference>
<accession>A0A554N8H0</accession>
<dbReference type="OrthoDB" id="238651at2157"/>
<evidence type="ECO:0000259" key="1">
    <source>
        <dbReference type="Pfam" id="PF25653"/>
    </source>
</evidence>
<dbReference type="InParanoid" id="A0A554N8H0"/>
<dbReference type="Pfam" id="PF25653">
    <property type="entry name" value="HMG-CoA_red_N"/>
    <property type="match status" value="1"/>
</dbReference>
<protein>
    <recommendedName>
        <fullName evidence="1">Hydroxymethylglutaryl-CoA reductase-like domain-containing protein</fullName>
    </recommendedName>
</protein>
<gene>
    <name evidence="2" type="ORF">DP107_10960</name>
</gene>